<keyword evidence="4" id="KW-0378">Hydrolase</keyword>
<comment type="subunit">
    <text evidence="4">This enzyme consists of two polypeptide chains, which are synthesized in precursor form from a single polypeptide.</text>
</comment>
<comment type="caution">
    <text evidence="5">The sequence shown here is derived from an EMBL/GenBank/DDBJ whole genome shotgun (WGS) entry which is preliminary data.</text>
</comment>
<dbReference type="EC" id="2.3.2.2" evidence="4"/>
<evidence type="ECO:0000313" key="6">
    <source>
        <dbReference type="Proteomes" id="UP001310386"/>
    </source>
</evidence>
<dbReference type="PANTHER" id="PTHR43881:SF1">
    <property type="entry name" value="GAMMA-GLUTAMYLTRANSPEPTIDASE (AFU_ORTHOLOGUE AFUA_4G13580)"/>
    <property type="match status" value="1"/>
</dbReference>
<comment type="catalytic activity">
    <reaction evidence="1 4">
        <text>an S-substituted glutathione + H2O = an S-substituted L-cysteinylglycine + L-glutamate</text>
        <dbReference type="Rhea" id="RHEA:59468"/>
        <dbReference type="ChEBI" id="CHEBI:15377"/>
        <dbReference type="ChEBI" id="CHEBI:29985"/>
        <dbReference type="ChEBI" id="CHEBI:90779"/>
        <dbReference type="ChEBI" id="CHEBI:143103"/>
        <dbReference type="EC" id="3.4.19.13"/>
    </reaction>
</comment>
<keyword evidence="4" id="KW-0317">Glutathione biosynthesis</keyword>
<evidence type="ECO:0000256" key="1">
    <source>
        <dbReference type="ARBA" id="ARBA00001049"/>
    </source>
</evidence>
<comment type="catalytic activity">
    <reaction evidence="3 4">
        <text>an N-terminal (5-L-glutamyl)-[peptide] + an alpha-amino acid = 5-L-glutamyl amino acid + an N-terminal L-alpha-aminoacyl-[peptide]</text>
        <dbReference type="Rhea" id="RHEA:23904"/>
        <dbReference type="Rhea" id="RHEA-COMP:9780"/>
        <dbReference type="Rhea" id="RHEA-COMP:9795"/>
        <dbReference type="ChEBI" id="CHEBI:77644"/>
        <dbReference type="ChEBI" id="CHEBI:78597"/>
        <dbReference type="ChEBI" id="CHEBI:78599"/>
        <dbReference type="ChEBI" id="CHEBI:78608"/>
        <dbReference type="EC" id="2.3.2.2"/>
    </reaction>
</comment>
<dbReference type="InterPro" id="IPR043137">
    <property type="entry name" value="GGT_ssub_C"/>
</dbReference>
<dbReference type="PANTHER" id="PTHR43881">
    <property type="entry name" value="GAMMA-GLUTAMYLTRANSPEPTIDASE (AFU_ORTHOLOGUE AFUA_4G13580)"/>
    <property type="match status" value="1"/>
</dbReference>
<comment type="pathway">
    <text evidence="4">Sulfur metabolism; glutathione metabolism.</text>
</comment>
<evidence type="ECO:0000313" key="5">
    <source>
        <dbReference type="EMBL" id="MEB3101055.1"/>
    </source>
</evidence>
<organism evidence="5 6">
    <name type="scientific">Ferviditalea candida</name>
    <dbReference type="NCBI Taxonomy" id="3108399"/>
    <lineage>
        <taxon>Bacteria</taxon>
        <taxon>Bacillati</taxon>
        <taxon>Bacillota</taxon>
        <taxon>Bacilli</taxon>
        <taxon>Bacillales</taxon>
        <taxon>Paenibacillaceae</taxon>
        <taxon>Ferviditalea</taxon>
    </lineage>
</organism>
<proteinExistence type="inferred from homology"/>
<dbReference type="Gene3D" id="1.10.246.230">
    <property type="match status" value="1"/>
</dbReference>
<keyword evidence="4" id="KW-0865">Zymogen</keyword>
<accession>A0ABU5ZIY3</accession>
<comment type="similarity">
    <text evidence="4">Belongs to the gamma-glutamyltransferase family.</text>
</comment>
<dbReference type="GO" id="GO:0103068">
    <property type="term" value="F:leukotriene C4 gamma-glutamyl transferase activity"/>
    <property type="evidence" value="ECO:0007669"/>
    <property type="project" value="UniProtKB-EC"/>
</dbReference>
<dbReference type="EMBL" id="JAYJLD010000005">
    <property type="protein sequence ID" value="MEB3101055.1"/>
    <property type="molecule type" value="Genomic_DNA"/>
</dbReference>
<keyword evidence="4 5" id="KW-0012">Acyltransferase</keyword>
<comment type="catalytic activity">
    <reaction evidence="2 4">
        <text>glutathione + H2O = L-cysteinylglycine + L-glutamate</text>
        <dbReference type="Rhea" id="RHEA:28807"/>
        <dbReference type="ChEBI" id="CHEBI:15377"/>
        <dbReference type="ChEBI" id="CHEBI:29985"/>
        <dbReference type="ChEBI" id="CHEBI:57925"/>
        <dbReference type="ChEBI" id="CHEBI:61694"/>
        <dbReference type="EC" id="3.4.19.13"/>
    </reaction>
</comment>
<dbReference type="InterPro" id="IPR029055">
    <property type="entry name" value="Ntn_hydrolases_N"/>
</dbReference>
<gene>
    <name evidence="5" type="primary">ggt</name>
    <name evidence="5" type="ORF">VF724_05200</name>
</gene>
<evidence type="ECO:0000256" key="3">
    <source>
        <dbReference type="ARBA" id="ARBA00047417"/>
    </source>
</evidence>
<dbReference type="InterPro" id="IPR052896">
    <property type="entry name" value="GGT-like_enzyme"/>
</dbReference>
<dbReference type="PRINTS" id="PR01210">
    <property type="entry name" value="GGTRANSPTASE"/>
</dbReference>
<comment type="PTM">
    <text evidence="4">Cleaved by autocatalysis into a large and a small subunit.</text>
</comment>
<sequence>MSDRPAGYIRQTRSVVQSVNGMVATSHPLAAAAGLRILQAGGNAFDAAVAVAAALCVAEPMMTGLGGDMFALVYNSKTGIVDGLNASGRAAGLATIDAYRRMGYDKIPADGIYSVSVPGVVDGWWALLQKYGTMGFREVLQPAIAYAEEGCPVGEIVAHYWRKAESLLLKSEESRSKYLLADKAPVQGTLFKQPDLARTLKLLAEGGRDAFYEGEIAGRIEDYMLRKGGFLRRSDLSEHRSNWVKPISAFYRGYEVLEIPPNGQGLVVLEMLNILEHFDIAGMGHNSSTFIHLFAEAKKLAYMDRDHYIADSEFADVPTERLLSKEYGSRLADKIRSSPQLSPYYGAELGGDTVYLTVADHHGNIASVTNSIFSSFGSGELVEDTGIFLQNRGSLFSLDPEHLNALQPGKRPFHTIIPSMVLKDGKPVISFGVMGADMQPQGQVQTLINMIDFGMNVQMAGEVPRFRHYNEGLFVESEIGEAVRKELRELGYRILSPEEGDPFAVGGYQAIRIDPDTGVLEGGSDPRKDGCAIGY</sequence>
<keyword evidence="6" id="KW-1185">Reference proteome</keyword>
<dbReference type="Gene3D" id="3.60.20.40">
    <property type="match status" value="1"/>
</dbReference>
<evidence type="ECO:0000256" key="2">
    <source>
        <dbReference type="ARBA" id="ARBA00001089"/>
    </source>
</evidence>
<reference evidence="5" key="1">
    <citation type="submission" date="2023-12" db="EMBL/GenBank/DDBJ databases">
        <title>Fervidustalea candida gen. nov., sp. nov., a novel member of the family Paenibacillaceae isolated from a geothermal area.</title>
        <authorList>
            <person name="Li W.-J."/>
            <person name="Jiao J.-Y."/>
            <person name="Chen Y."/>
        </authorList>
    </citation>
    <scope>NUCLEOTIDE SEQUENCE</scope>
    <source>
        <strain evidence="5">SYSU GA230002</strain>
    </source>
</reference>
<dbReference type="NCBIfam" id="TIGR00066">
    <property type="entry name" value="g_glut_trans"/>
    <property type="match status" value="1"/>
</dbReference>
<dbReference type="Pfam" id="PF01019">
    <property type="entry name" value="G_glu_transpept"/>
    <property type="match status" value="1"/>
</dbReference>
<dbReference type="SUPFAM" id="SSF56235">
    <property type="entry name" value="N-terminal nucleophile aminohydrolases (Ntn hydrolases)"/>
    <property type="match status" value="1"/>
</dbReference>
<dbReference type="Proteomes" id="UP001310386">
    <property type="component" value="Unassembled WGS sequence"/>
</dbReference>
<name>A0ABU5ZIY3_9BACL</name>
<protein>
    <recommendedName>
        <fullName evidence="4">Glutathione hydrolase proenzyme</fullName>
        <ecNumber evidence="4">2.3.2.2</ecNumber>
        <ecNumber evidence="4">3.4.19.13</ecNumber>
    </recommendedName>
    <component>
        <recommendedName>
            <fullName evidence="4">Glutathione hydrolase large chain</fullName>
        </recommendedName>
    </component>
    <component>
        <recommendedName>
            <fullName evidence="4">Glutathione hydrolase small chain</fullName>
        </recommendedName>
    </component>
</protein>
<keyword evidence="4 5" id="KW-0808">Transferase</keyword>
<dbReference type="EC" id="3.4.19.13" evidence="4"/>
<evidence type="ECO:0000256" key="4">
    <source>
        <dbReference type="RuleBase" id="RU368036"/>
    </source>
</evidence>
<dbReference type="InterPro" id="IPR000101">
    <property type="entry name" value="GGT_peptidase"/>
</dbReference>
<dbReference type="RefSeq" id="WP_371753169.1">
    <property type="nucleotide sequence ID" value="NZ_JAYJLD010000005.1"/>
</dbReference>